<dbReference type="InterPro" id="IPR013525">
    <property type="entry name" value="ABC2_TM"/>
</dbReference>
<evidence type="ECO:0000313" key="8">
    <source>
        <dbReference type="EMBL" id="MBG9986960.1"/>
    </source>
</evidence>
<evidence type="ECO:0000256" key="1">
    <source>
        <dbReference type="ARBA" id="ARBA00004651"/>
    </source>
</evidence>
<sequence>MRNLSNLVFFHAKRLVSNLSFTSLTLFMPLVFIIFFAKVNESDSVAPTSEIAVINHSDWISQVVQAHMQEENTHYFTEDRSEAFQQLEERELAIVYEIPENYPEQSIIAYSLNGENRDPVWEADLIQSSHRAIEHQVLNHYQIDPASLNIEAQQPTLNFMTKGIEDDLILMAIMITLYMGMGAMVTTADLEQLRSQQVLKRGITANSNSWLVLGSLLLGYSLAMLFNSFMTMLISCLVLNISLANLAPLLIIILSMAFFYNGLMIFLFRYIKDSRIILGFGFLIPTLMFIMTFIGKELDQFEMIKYLSPFHWVFQYIDRGDFWTTIPIVLLYAGVLFTAGSFKVERLLANKK</sequence>
<feature type="transmembrane region" description="Helical" evidence="6">
    <location>
        <begin position="21"/>
        <end position="39"/>
    </location>
</feature>
<keyword evidence="4 6" id="KW-1133">Transmembrane helix</keyword>
<feature type="transmembrane region" description="Helical" evidence="6">
    <location>
        <begin position="168"/>
        <end position="190"/>
    </location>
</feature>
<protein>
    <recommendedName>
        <fullName evidence="7">ABC-2 type transporter transmembrane domain-containing protein</fullName>
    </recommendedName>
</protein>
<dbReference type="RefSeq" id="WP_197115877.1">
    <property type="nucleotide sequence ID" value="NZ_JACBXQ010000005.1"/>
</dbReference>
<proteinExistence type="predicted"/>
<name>A0ABS0LS19_9LACT</name>
<keyword evidence="5 6" id="KW-0472">Membrane</keyword>
<feature type="domain" description="ABC-2 type transporter transmembrane" evidence="7">
    <location>
        <begin position="20"/>
        <end position="317"/>
    </location>
</feature>
<feature type="transmembrane region" description="Helical" evidence="6">
    <location>
        <begin position="322"/>
        <end position="342"/>
    </location>
</feature>
<evidence type="ECO:0000256" key="4">
    <source>
        <dbReference type="ARBA" id="ARBA00022989"/>
    </source>
</evidence>
<comment type="caution">
    <text evidence="8">The sequence shown here is derived from an EMBL/GenBank/DDBJ whole genome shotgun (WGS) entry which is preliminary data.</text>
</comment>
<evidence type="ECO:0000256" key="2">
    <source>
        <dbReference type="ARBA" id="ARBA00022475"/>
    </source>
</evidence>
<comment type="subcellular location">
    <subcellularLocation>
        <location evidence="1">Cell membrane</location>
        <topology evidence="1">Multi-pass membrane protein</topology>
    </subcellularLocation>
</comment>
<organism evidence="8 9">
    <name type="scientific">Facklamia lactis</name>
    <dbReference type="NCBI Taxonomy" id="2749967"/>
    <lineage>
        <taxon>Bacteria</taxon>
        <taxon>Bacillati</taxon>
        <taxon>Bacillota</taxon>
        <taxon>Bacilli</taxon>
        <taxon>Lactobacillales</taxon>
        <taxon>Aerococcaceae</taxon>
        <taxon>Facklamia</taxon>
    </lineage>
</organism>
<feature type="transmembrane region" description="Helical" evidence="6">
    <location>
        <begin position="246"/>
        <end position="268"/>
    </location>
</feature>
<evidence type="ECO:0000256" key="3">
    <source>
        <dbReference type="ARBA" id="ARBA00022692"/>
    </source>
</evidence>
<reference evidence="8 9" key="1">
    <citation type="submission" date="2020-07" db="EMBL/GenBank/DDBJ databases">
        <title>Facklamia lactis sp. nov., isolated from raw milk.</title>
        <authorList>
            <person name="Doll E.V."/>
            <person name="Huptas C."/>
            <person name="Staib L."/>
            <person name="Wenning M."/>
            <person name="Scherer S."/>
        </authorList>
    </citation>
    <scope>NUCLEOTIDE SEQUENCE [LARGE SCALE GENOMIC DNA]</scope>
    <source>
        <strain evidence="8 9">DSM 111018</strain>
    </source>
</reference>
<gene>
    <name evidence="8" type="ORF">HZY91_08670</name>
</gene>
<dbReference type="Proteomes" id="UP000721415">
    <property type="component" value="Unassembled WGS sequence"/>
</dbReference>
<keyword evidence="2" id="KW-1003">Cell membrane</keyword>
<accession>A0ABS0LS19</accession>
<keyword evidence="9" id="KW-1185">Reference proteome</keyword>
<dbReference type="PANTHER" id="PTHR30294:SF38">
    <property type="entry name" value="TRANSPORT PERMEASE PROTEIN"/>
    <property type="match status" value="1"/>
</dbReference>
<feature type="transmembrane region" description="Helical" evidence="6">
    <location>
        <begin position="210"/>
        <end position="234"/>
    </location>
</feature>
<dbReference type="PANTHER" id="PTHR30294">
    <property type="entry name" value="MEMBRANE COMPONENT OF ABC TRANSPORTER YHHJ-RELATED"/>
    <property type="match status" value="1"/>
</dbReference>
<dbReference type="Pfam" id="PF12698">
    <property type="entry name" value="ABC2_membrane_3"/>
    <property type="match status" value="1"/>
</dbReference>
<evidence type="ECO:0000259" key="7">
    <source>
        <dbReference type="Pfam" id="PF12698"/>
    </source>
</evidence>
<feature type="transmembrane region" description="Helical" evidence="6">
    <location>
        <begin position="275"/>
        <end position="294"/>
    </location>
</feature>
<evidence type="ECO:0000256" key="5">
    <source>
        <dbReference type="ARBA" id="ARBA00023136"/>
    </source>
</evidence>
<evidence type="ECO:0000313" key="9">
    <source>
        <dbReference type="Proteomes" id="UP000721415"/>
    </source>
</evidence>
<evidence type="ECO:0000256" key="6">
    <source>
        <dbReference type="SAM" id="Phobius"/>
    </source>
</evidence>
<dbReference type="InterPro" id="IPR051449">
    <property type="entry name" value="ABC-2_transporter_component"/>
</dbReference>
<dbReference type="EMBL" id="JACBXQ010000005">
    <property type="protein sequence ID" value="MBG9986960.1"/>
    <property type="molecule type" value="Genomic_DNA"/>
</dbReference>
<keyword evidence="3 6" id="KW-0812">Transmembrane</keyword>